<dbReference type="EMBL" id="UOGE01000096">
    <property type="protein sequence ID" value="VAX24647.1"/>
    <property type="molecule type" value="Genomic_DNA"/>
</dbReference>
<feature type="transmembrane region" description="Helical" evidence="1">
    <location>
        <begin position="177"/>
        <end position="196"/>
    </location>
</feature>
<name>A0A3B1D7E6_9ZZZZ</name>
<organism evidence="2">
    <name type="scientific">hydrothermal vent metagenome</name>
    <dbReference type="NCBI Taxonomy" id="652676"/>
    <lineage>
        <taxon>unclassified sequences</taxon>
        <taxon>metagenomes</taxon>
        <taxon>ecological metagenomes</taxon>
    </lineage>
</organism>
<dbReference type="AlphaFoldDB" id="A0A3B1D7E6"/>
<evidence type="ECO:0000256" key="1">
    <source>
        <dbReference type="SAM" id="Phobius"/>
    </source>
</evidence>
<feature type="transmembrane region" description="Helical" evidence="1">
    <location>
        <begin position="154"/>
        <end position="171"/>
    </location>
</feature>
<feature type="transmembrane region" description="Helical" evidence="1">
    <location>
        <begin position="15"/>
        <end position="36"/>
    </location>
</feature>
<gene>
    <name evidence="2" type="ORF">MNBD_NITROSPINAE02-2019</name>
</gene>
<protein>
    <submittedName>
        <fullName evidence="2">Uncharacterized protein</fullName>
    </submittedName>
</protein>
<proteinExistence type="predicted"/>
<reference evidence="2" key="1">
    <citation type="submission" date="2018-06" db="EMBL/GenBank/DDBJ databases">
        <authorList>
            <person name="Zhirakovskaya E."/>
        </authorList>
    </citation>
    <scope>NUCLEOTIDE SEQUENCE</scope>
</reference>
<keyword evidence="1" id="KW-0472">Membrane</keyword>
<accession>A0A3B1D7E6</accession>
<keyword evidence="1" id="KW-1133">Transmembrane helix</keyword>
<sequence length="223" mass="24824">MPPKLPETARAPGRIYYLLGPVVLLLGGAMLGYYIYFGFTRFDYRVEQTFPVRVLAPGSYEIELEREGDYSIYYEYESELQGKQYFSRIEDRNFDISLTSKAPPKKIEIDRPFGSVKYMLPGRKGVAIGAFKITEPGIYTFSVSQADDTKGARAVIAIGSGMFGFIGETILMVLGGLAIFVATFALAAIIMVAVYIKRSRRNNIKVDRPSGAPRDGPRPVHPK</sequence>
<evidence type="ECO:0000313" key="2">
    <source>
        <dbReference type="EMBL" id="VAX24647.1"/>
    </source>
</evidence>
<keyword evidence="1" id="KW-0812">Transmembrane</keyword>